<dbReference type="Pfam" id="PF01425">
    <property type="entry name" value="Amidase"/>
    <property type="match status" value="1"/>
</dbReference>
<dbReference type="NCBIfam" id="NF005687">
    <property type="entry name" value="PRK07487.1"/>
    <property type="match status" value="1"/>
</dbReference>
<dbReference type="PANTHER" id="PTHR43372">
    <property type="entry name" value="FATTY-ACID AMIDE HYDROLASE"/>
    <property type="match status" value="1"/>
</dbReference>
<sequence>MTDIWQWTAADTAAAIRTKDVTATEVTQAHLARLAEVNPKINAVVQDFPDEALTAAQKVDDAIARGDDPGPLCGVPVTIKVNVDQAGHATTNGLRLQEHLIAKADSPVVSNLRKAGAVIIGRTNTPAFSMRWFTQNNLHGTTLNPRNKAITPGGSSGGAAAAVAAGIGAIGHGTDIAGSIRYPAYACGLQGLRPSLGRVPAYNATAADRLIGAQLMAVSGPIARSIKDIALAMGAMSTPDLRDPWHVPAPLAGGDFPKRAALVIAPDGMPVDDAVEAALRQAAAQLTDAGWIVEEVSGPPMRHAAQINARLWMADTQLAATAMIEKEGDAEAQFVFEQMSNDAGDVGQEELMKALQTRVSLMREWDMFLQNYPVLICPVSGTLPFDQQQDVQSPEGFAALFEAQLTQRAVPTVGLPSLAVAMGETGGRPNGVQLIGPRFREDILLAAGAVIEAASGQPKAVDPIWV</sequence>
<dbReference type="PROSITE" id="PS00571">
    <property type="entry name" value="AMIDASES"/>
    <property type="match status" value="1"/>
</dbReference>
<dbReference type="STRING" id="83219.PM02_19335"/>
<dbReference type="Proteomes" id="UP000027337">
    <property type="component" value="Unassembled WGS sequence"/>
</dbReference>
<dbReference type="RefSeq" id="WP_037911721.1">
    <property type="nucleotide sequence ID" value="NZ_JEMU01000031.1"/>
</dbReference>
<dbReference type="PANTHER" id="PTHR43372:SF4">
    <property type="entry name" value="FATTY-ACID AMIDE HYDROLASE 2"/>
    <property type="match status" value="1"/>
</dbReference>
<dbReference type="Gene3D" id="3.90.1300.10">
    <property type="entry name" value="Amidase signature (AS) domain"/>
    <property type="match status" value="1"/>
</dbReference>
<evidence type="ECO:0000259" key="1">
    <source>
        <dbReference type="Pfam" id="PF01425"/>
    </source>
</evidence>
<dbReference type="eggNOG" id="COG0154">
    <property type="taxonomic scope" value="Bacteria"/>
</dbReference>
<dbReference type="GO" id="GO:0012505">
    <property type="term" value="C:endomembrane system"/>
    <property type="evidence" value="ECO:0007669"/>
    <property type="project" value="TreeGrafter"/>
</dbReference>
<dbReference type="InterPro" id="IPR036928">
    <property type="entry name" value="AS_sf"/>
</dbReference>
<dbReference type="GO" id="GO:0004040">
    <property type="term" value="F:amidase activity"/>
    <property type="evidence" value="ECO:0007669"/>
    <property type="project" value="UniProtKB-EC"/>
</dbReference>
<organism evidence="2 3">
    <name type="scientific">Sulfitobacter mediterraneus</name>
    <dbReference type="NCBI Taxonomy" id="83219"/>
    <lineage>
        <taxon>Bacteria</taxon>
        <taxon>Pseudomonadati</taxon>
        <taxon>Pseudomonadota</taxon>
        <taxon>Alphaproteobacteria</taxon>
        <taxon>Rhodobacterales</taxon>
        <taxon>Roseobacteraceae</taxon>
        <taxon>Sulfitobacter</taxon>
    </lineage>
</organism>
<comment type="caution">
    <text evidence="2">The sequence shown here is derived from an EMBL/GenBank/DDBJ whole genome shotgun (WGS) entry which is preliminary data.</text>
</comment>
<name>A0A061SQ97_9RHOB</name>
<feature type="domain" description="Amidase" evidence="1">
    <location>
        <begin position="25"/>
        <end position="445"/>
    </location>
</feature>
<dbReference type="AlphaFoldDB" id="A0A061SQ97"/>
<protein>
    <submittedName>
        <fullName evidence="2">Amidase</fullName>
        <ecNumber evidence="2">3.5.1.4</ecNumber>
    </submittedName>
</protein>
<dbReference type="InterPro" id="IPR052739">
    <property type="entry name" value="FAAH2"/>
</dbReference>
<proteinExistence type="predicted"/>
<keyword evidence="3" id="KW-1185">Reference proteome</keyword>
<dbReference type="EC" id="3.5.1.4" evidence="2"/>
<accession>A0A061SQ97</accession>
<dbReference type="InterPro" id="IPR023631">
    <property type="entry name" value="Amidase_dom"/>
</dbReference>
<dbReference type="SUPFAM" id="SSF75304">
    <property type="entry name" value="Amidase signature (AS) enzymes"/>
    <property type="match status" value="1"/>
</dbReference>
<evidence type="ECO:0000313" key="3">
    <source>
        <dbReference type="Proteomes" id="UP000027337"/>
    </source>
</evidence>
<keyword evidence="2" id="KW-0378">Hydrolase</keyword>
<gene>
    <name evidence="2" type="ORF">PM02_19335</name>
</gene>
<evidence type="ECO:0000313" key="2">
    <source>
        <dbReference type="EMBL" id="KAJ01435.1"/>
    </source>
</evidence>
<dbReference type="EMBL" id="JEMU01000031">
    <property type="protein sequence ID" value="KAJ01435.1"/>
    <property type="molecule type" value="Genomic_DNA"/>
</dbReference>
<dbReference type="InterPro" id="IPR020556">
    <property type="entry name" value="Amidase_CS"/>
</dbReference>
<reference evidence="2 3" key="1">
    <citation type="journal article" date="2014" name="Genome Announc.">
        <title>Draft Genome Sequences of Two Isolates of the Roseobacter Group, Sulfitobacter sp. Strains 3SOLIMAR09 and 1FIGIMAR09, from Harbors of Mallorca Island (Mediterranean Sea).</title>
        <authorList>
            <person name="Mas-Llado M."/>
            <person name="Pina-Villalonga J.M."/>
            <person name="Brunet-Galmes I."/>
            <person name="Nogales B."/>
            <person name="Bosch R."/>
        </authorList>
    </citation>
    <scope>NUCLEOTIDE SEQUENCE [LARGE SCALE GENOMIC DNA]</scope>
    <source>
        <strain evidence="2 3">1FIGIMAR09</strain>
    </source>
</reference>